<evidence type="ECO:0000313" key="2">
    <source>
        <dbReference type="EMBL" id="KAJ1140779.1"/>
    </source>
</evidence>
<comment type="caution">
    <text evidence="2">The sequence shown here is derived from an EMBL/GenBank/DDBJ whole genome shotgun (WGS) entry which is preliminary data.</text>
</comment>
<accession>A0AAV7QNX3</accession>
<protein>
    <submittedName>
        <fullName evidence="2">Uncharacterized protein</fullName>
    </submittedName>
</protein>
<name>A0AAV7QNX3_PLEWA</name>
<proteinExistence type="predicted"/>
<evidence type="ECO:0000256" key="1">
    <source>
        <dbReference type="SAM" id="MobiDB-lite"/>
    </source>
</evidence>
<evidence type="ECO:0000313" key="3">
    <source>
        <dbReference type="Proteomes" id="UP001066276"/>
    </source>
</evidence>
<feature type="region of interest" description="Disordered" evidence="1">
    <location>
        <begin position="59"/>
        <end position="101"/>
    </location>
</feature>
<dbReference type="AlphaFoldDB" id="A0AAV7QNX3"/>
<keyword evidence="3" id="KW-1185">Reference proteome</keyword>
<dbReference type="Proteomes" id="UP001066276">
    <property type="component" value="Chromosome 6"/>
</dbReference>
<sequence length="101" mass="11417">MVASPAHEEEQTRDTRWELRPTSRCCASREARQLKAVPDLEQRLTERREALWVAVQLQSTTQDSAPESMLRNTSSDEVSSTTKPNVTKHEAVPNVTPQTLD</sequence>
<feature type="compositionally biased region" description="Polar residues" evidence="1">
    <location>
        <begin position="59"/>
        <end position="85"/>
    </location>
</feature>
<organism evidence="2 3">
    <name type="scientific">Pleurodeles waltl</name>
    <name type="common">Iberian ribbed newt</name>
    <dbReference type="NCBI Taxonomy" id="8319"/>
    <lineage>
        <taxon>Eukaryota</taxon>
        <taxon>Metazoa</taxon>
        <taxon>Chordata</taxon>
        <taxon>Craniata</taxon>
        <taxon>Vertebrata</taxon>
        <taxon>Euteleostomi</taxon>
        <taxon>Amphibia</taxon>
        <taxon>Batrachia</taxon>
        <taxon>Caudata</taxon>
        <taxon>Salamandroidea</taxon>
        <taxon>Salamandridae</taxon>
        <taxon>Pleurodelinae</taxon>
        <taxon>Pleurodeles</taxon>
    </lineage>
</organism>
<reference evidence="2" key="1">
    <citation type="journal article" date="2022" name="bioRxiv">
        <title>Sequencing and chromosome-scale assembly of the giantPleurodeles waltlgenome.</title>
        <authorList>
            <person name="Brown T."/>
            <person name="Elewa A."/>
            <person name="Iarovenko S."/>
            <person name="Subramanian E."/>
            <person name="Araus A.J."/>
            <person name="Petzold A."/>
            <person name="Susuki M."/>
            <person name="Suzuki K.-i.T."/>
            <person name="Hayashi T."/>
            <person name="Toyoda A."/>
            <person name="Oliveira C."/>
            <person name="Osipova E."/>
            <person name="Leigh N.D."/>
            <person name="Simon A."/>
            <person name="Yun M.H."/>
        </authorList>
    </citation>
    <scope>NUCLEOTIDE SEQUENCE</scope>
    <source>
        <strain evidence="2">20211129_DDA</strain>
        <tissue evidence="2">Liver</tissue>
    </source>
</reference>
<dbReference type="EMBL" id="JANPWB010000010">
    <property type="protein sequence ID" value="KAJ1140779.1"/>
    <property type="molecule type" value="Genomic_DNA"/>
</dbReference>
<gene>
    <name evidence="2" type="ORF">NDU88_007117</name>
</gene>